<dbReference type="PANTHER" id="PTHR43236">
    <property type="entry name" value="ANTITOXIN HIGA1"/>
    <property type="match status" value="1"/>
</dbReference>
<feature type="domain" description="IrrE N-terminal-like" evidence="1">
    <location>
        <begin position="30"/>
        <end position="154"/>
    </location>
</feature>
<sequence length="159" mass="17024">MTQSPIAAASHLLETKWSGRLPIDPVAIAESLGAVVKPDRTIAPASGSFCYENGVPVIRYNPADPVVRQRFTIAHEIGHMVLGHVRAGELAHRDTSFDSSTPIEVAANAFAAQLLMPANVVPMVMRLLPPGQRSAAVLARKLWVSEQAMGIRLNALGIN</sequence>
<name>A0A2A3MBU1_PSEDL</name>
<dbReference type="PANTHER" id="PTHR43236:SF2">
    <property type="entry name" value="BLL0069 PROTEIN"/>
    <property type="match status" value="1"/>
</dbReference>
<dbReference type="Gene3D" id="1.10.10.2910">
    <property type="match status" value="1"/>
</dbReference>
<comment type="caution">
    <text evidence="2">The sequence shown here is derived from an EMBL/GenBank/DDBJ whole genome shotgun (WGS) entry which is preliminary data.</text>
</comment>
<dbReference type="EMBL" id="NTME01000001">
    <property type="protein sequence ID" value="PBJ97566.1"/>
    <property type="molecule type" value="Genomic_DNA"/>
</dbReference>
<accession>A0A2A3MBU1</accession>
<dbReference type="Pfam" id="PF06114">
    <property type="entry name" value="Peptidase_M78"/>
    <property type="match status" value="1"/>
</dbReference>
<evidence type="ECO:0000313" key="3">
    <source>
        <dbReference type="Proteomes" id="UP000218102"/>
    </source>
</evidence>
<dbReference type="AlphaFoldDB" id="A0A2A3MBU1"/>
<dbReference type="InterPro" id="IPR010359">
    <property type="entry name" value="IrrE_HExxH"/>
</dbReference>
<proteinExistence type="predicted"/>
<dbReference type="InterPro" id="IPR052345">
    <property type="entry name" value="Rad_response_metalloprotease"/>
</dbReference>
<organism evidence="2 3">
    <name type="scientific">Pseudomonas plecoglossicida</name>
    <dbReference type="NCBI Taxonomy" id="70775"/>
    <lineage>
        <taxon>Bacteria</taxon>
        <taxon>Pseudomonadati</taxon>
        <taxon>Pseudomonadota</taxon>
        <taxon>Gammaproteobacteria</taxon>
        <taxon>Pseudomonadales</taxon>
        <taxon>Pseudomonadaceae</taxon>
        <taxon>Pseudomonas</taxon>
    </lineage>
</organism>
<protein>
    <submittedName>
        <fullName evidence="2">ImmA/IrrE family metallo-endopeptidase</fullName>
    </submittedName>
</protein>
<dbReference type="Proteomes" id="UP000218102">
    <property type="component" value="Unassembled WGS sequence"/>
</dbReference>
<dbReference type="RefSeq" id="WP_082041879.1">
    <property type="nucleotide sequence ID" value="NZ_CP010359.1"/>
</dbReference>
<reference evidence="2 3" key="1">
    <citation type="submission" date="2017-09" db="EMBL/GenBank/DDBJ databases">
        <authorList>
            <person name="Ehlers B."/>
            <person name="Leendertz F.H."/>
        </authorList>
    </citation>
    <scope>NUCLEOTIDE SEQUENCE [LARGE SCALE GENOMIC DNA]</scope>
    <source>
        <strain evidence="2 3">DJ-1</strain>
    </source>
</reference>
<evidence type="ECO:0000313" key="2">
    <source>
        <dbReference type="EMBL" id="PBJ97566.1"/>
    </source>
</evidence>
<gene>
    <name evidence="2" type="ORF">CMV24_02290</name>
</gene>
<evidence type="ECO:0000259" key="1">
    <source>
        <dbReference type="Pfam" id="PF06114"/>
    </source>
</evidence>